<evidence type="ECO:0000259" key="2">
    <source>
        <dbReference type="Pfam" id="PF02470"/>
    </source>
</evidence>
<dbReference type="PANTHER" id="PTHR33371">
    <property type="entry name" value="INTERMEMBRANE PHOSPHOLIPID TRANSPORT SYSTEM BINDING PROTEIN MLAD-RELATED"/>
    <property type="match status" value="1"/>
</dbReference>
<feature type="domain" description="Mce/MlaD" evidence="2">
    <location>
        <begin position="35"/>
        <end position="107"/>
    </location>
</feature>
<evidence type="ECO:0000256" key="1">
    <source>
        <dbReference type="SAM" id="SignalP"/>
    </source>
</evidence>
<dbReference type="InterPro" id="IPR052336">
    <property type="entry name" value="MlaD_Phospholipid_Transporter"/>
</dbReference>
<organism evidence="3 4">
    <name type="scientific">Antrihabitans spumae</name>
    <dbReference type="NCBI Taxonomy" id="3373370"/>
    <lineage>
        <taxon>Bacteria</taxon>
        <taxon>Bacillati</taxon>
        <taxon>Actinomycetota</taxon>
        <taxon>Actinomycetes</taxon>
        <taxon>Mycobacteriales</taxon>
        <taxon>Nocardiaceae</taxon>
        <taxon>Antrihabitans</taxon>
    </lineage>
</organism>
<reference evidence="3 4" key="1">
    <citation type="submission" date="2024-10" db="EMBL/GenBank/DDBJ databases">
        <authorList>
            <person name="Riesco R."/>
        </authorList>
    </citation>
    <scope>NUCLEOTIDE SEQUENCE [LARGE SCALE GENOMIC DNA]</scope>
    <source>
        <strain evidence="3 4">NCIMB 15449</strain>
    </source>
</reference>
<dbReference type="Pfam" id="PF02470">
    <property type="entry name" value="MlaD"/>
    <property type="match status" value="1"/>
</dbReference>
<dbReference type="RefSeq" id="WP_395116967.1">
    <property type="nucleotide sequence ID" value="NZ_JBIMSO010000067.1"/>
</dbReference>
<dbReference type="PANTHER" id="PTHR33371:SF4">
    <property type="entry name" value="INTERMEMBRANE PHOSPHOLIPID TRANSPORT SYSTEM BINDING PROTEIN MLAD"/>
    <property type="match status" value="1"/>
</dbReference>
<name>A0ABW7JUT4_9NOCA</name>
<dbReference type="InterPro" id="IPR003399">
    <property type="entry name" value="Mce/MlaD"/>
</dbReference>
<dbReference type="EMBL" id="JBIMSO010000067">
    <property type="protein sequence ID" value="MFH5210889.1"/>
    <property type="molecule type" value="Genomic_DNA"/>
</dbReference>
<accession>A0ABW7JUT4</accession>
<proteinExistence type="predicted"/>
<keyword evidence="1" id="KW-0732">Signal</keyword>
<evidence type="ECO:0000313" key="4">
    <source>
        <dbReference type="Proteomes" id="UP001609175"/>
    </source>
</evidence>
<gene>
    <name evidence="3" type="ORF">ACHIPZ_22170</name>
</gene>
<sequence length="198" mass="20906">MKPLSFAKLVIVCATAAVASGCSIVPSALGFDRMEVTAEFENVAGLYVGNEVAVLGLPVGTVEAIEPNGATATVTLSVDRKVRIPADAIAATVSPQLITNRHVELTPAYTGDGPTLAAGDHIPLQRTRTPVELDRILENFDRLGEALKGNNQDGPMASRVLYPLLNGNGDKLRETLDSLSSAFQVTVANKDQIESPRV</sequence>
<feature type="signal peptide" evidence="1">
    <location>
        <begin position="1"/>
        <end position="19"/>
    </location>
</feature>
<protein>
    <submittedName>
        <fullName evidence="3">MlaD family protein</fullName>
    </submittedName>
</protein>
<dbReference type="PROSITE" id="PS51257">
    <property type="entry name" value="PROKAR_LIPOPROTEIN"/>
    <property type="match status" value="1"/>
</dbReference>
<comment type="caution">
    <text evidence="3">The sequence shown here is derived from an EMBL/GenBank/DDBJ whole genome shotgun (WGS) entry which is preliminary data.</text>
</comment>
<evidence type="ECO:0000313" key="3">
    <source>
        <dbReference type="EMBL" id="MFH5210889.1"/>
    </source>
</evidence>
<feature type="chain" id="PRO_5045498901" evidence="1">
    <location>
        <begin position="20"/>
        <end position="198"/>
    </location>
</feature>
<dbReference type="Proteomes" id="UP001609175">
    <property type="component" value="Unassembled WGS sequence"/>
</dbReference>